<evidence type="ECO:0000313" key="2">
    <source>
        <dbReference type="EMBL" id="KGF19419.1"/>
    </source>
</evidence>
<dbReference type="Pfam" id="PF17844">
    <property type="entry name" value="SCP_3"/>
    <property type="match status" value="1"/>
</dbReference>
<dbReference type="Gene3D" id="3.30.1050.40">
    <property type="match status" value="1"/>
</dbReference>
<dbReference type="AlphaFoldDB" id="A0A096AEQ2"/>
<gene>
    <name evidence="2" type="ORF">HMPREF2128_10020</name>
</gene>
<organism evidence="2 3">
    <name type="scientific">Pseudoglutamicibacter albus DNF00011</name>
    <dbReference type="NCBI Taxonomy" id="1401063"/>
    <lineage>
        <taxon>Bacteria</taxon>
        <taxon>Bacillati</taxon>
        <taxon>Actinomycetota</taxon>
        <taxon>Actinomycetes</taxon>
        <taxon>Micrococcales</taxon>
        <taxon>Micrococcaceae</taxon>
        <taxon>Pseudoglutamicibacter</taxon>
    </lineage>
</organism>
<dbReference type="Proteomes" id="UP000053528">
    <property type="component" value="Unassembled WGS sequence"/>
</dbReference>
<evidence type="ECO:0000313" key="3">
    <source>
        <dbReference type="Proteomes" id="UP000053528"/>
    </source>
</evidence>
<reference evidence="2 3" key="1">
    <citation type="submission" date="2014-07" db="EMBL/GenBank/DDBJ databases">
        <authorList>
            <person name="McCorrison J."/>
            <person name="Sanka R."/>
            <person name="Torralba M."/>
            <person name="Gillis M."/>
            <person name="Haft D.H."/>
            <person name="Methe B."/>
            <person name="Sutton G."/>
            <person name="Nelson K.E."/>
        </authorList>
    </citation>
    <scope>NUCLEOTIDE SEQUENCE [LARGE SCALE GENOMIC DNA]</scope>
    <source>
        <strain evidence="2 3">DNF00011</strain>
    </source>
</reference>
<protein>
    <recommendedName>
        <fullName evidence="1">Bacterial SCP orthologue domain-containing protein</fullName>
    </recommendedName>
</protein>
<evidence type="ECO:0000259" key="1">
    <source>
        <dbReference type="Pfam" id="PF17844"/>
    </source>
</evidence>
<dbReference type="SUPFAM" id="SSF55718">
    <property type="entry name" value="SCP-like"/>
    <property type="match status" value="1"/>
</dbReference>
<dbReference type="InterPro" id="IPR036527">
    <property type="entry name" value="SCP2_sterol-bd_dom_sf"/>
</dbReference>
<feature type="domain" description="Bacterial SCP orthologue" evidence="1">
    <location>
        <begin position="27"/>
        <end position="119"/>
    </location>
</feature>
<dbReference type="EMBL" id="JRNH01000032">
    <property type="protein sequence ID" value="KGF19419.1"/>
    <property type="molecule type" value="Genomic_DNA"/>
</dbReference>
<dbReference type="InterPro" id="IPR041629">
    <property type="entry name" value="SCP_3"/>
</dbReference>
<dbReference type="RefSeq" id="WP_035757805.1">
    <property type="nucleotide sequence ID" value="NZ_JRNH01000032.1"/>
</dbReference>
<proteinExistence type="predicted"/>
<comment type="caution">
    <text evidence="2">The sequence shown here is derived from an EMBL/GenBank/DDBJ whole genome shotgun (WGS) entry which is preliminary data.</text>
</comment>
<name>A0A096AEQ2_9MICC</name>
<accession>A0A096AEQ2</accession>
<sequence length="126" mass="13567">MAQKRKISVEQGEAAVAAWRNDRQSLDKKTEAIAVRYVLQLLTEKAPGGSVEVRIPPHGAVQCIEGTSHKRGTPPNVVEMTPDTWLQLATGSLEWADAVDRGLVGASGTRSDLSEFLPLCEASLSN</sequence>